<evidence type="ECO:0000313" key="1">
    <source>
        <dbReference type="EMBL" id="ROL54991.1"/>
    </source>
</evidence>
<organism evidence="1 2">
    <name type="scientific">Anabarilius grahami</name>
    <name type="common">Kanglang fish</name>
    <name type="synonym">Barilius grahami</name>
    <dbReference type="NCBI Taxonomy" id="495550"/>
    <lineage>
        <taxon>Eukaryota</taxon>
        <taxon>Metazoa</taxon>
        <taxon>Chordata</taxon>
        <taxon>Craniata</taxon>
        <taxon>Vertebrata</taxon>
        <taxon>Euteleostomi</taxon>
        <taxon>Actinopterygii</taxon>
        <taxon>Neopterygii</taxon>
        <taxon>Teleostei</taxon>
        <taxon>Ostariophysi</taxon>
        <taxon>Cypriniformes</taxon>
        <taxon>Xenocyprididae</taxon>
        <taxon>Xenocypridinae</taxon>
        <taxon>Xenocypridinae incertae sedis</taxon>
        <taxon>Anabarilius</taxon>
    </lineage>
</organism>
<keyword evidence="2" id="KW-1185">Reference proteome</keyword>
<comment type="caution">
    <text evidence="1">The sequence shown here is derived from an EMBL/GenBank/DDBJ whole genome shotgun (WGS) entry which is preliminary data.</text>
</comment>
<dbReference type="OrthoDB" id="8964191at2759"/>
<dbReference type="AlphaFoldDB" id="A0A3N0Z9G6"/>
<evidence type="ECO:0000313" key="2">
    <source>
        <dbReference type="Proteomes" id="UP000281406"/>
    </source>
</evidence>
<dbReference type="EMBL" id="RJVU01003789">
    <property type="protein sequence ID" value="ROL54991.1"/>
    <property type="molecule type" value="Genomic_DNA"/>
</dbReference>
<reference evidence="1 2" key="1">
    <citation type="submission" date="2018-10" db="EMBL/GenBank/DDBJ databases">
        <title>Genome assembly for a Yunnan-Guizhou Plateau 3E fish, Anabarilius grahami (Regan), and its evolutionary and genetic applications.</title>
        <authorList>
            <person name="Jiang W."/>
        </authorList>
    </citation>
    <scope>NUCLEOTIDE SEQUENCE [LARGE SCALE GENOMIC DNA]</scope>
    <source>
        <strain evidence="1">AG-KIZ</strain>
        <tissue evidence="1">Muscle</tissue>
    </source>
</reference>
<sequence>MDPAAALLCLEQRDRSLESHTLDFLELACQTHFPNRSLCVFYHSSLSERSRAHLPGSGPWKDFAAFMEWVLVSNNSPFIIGPAEENFTTSPTPLPETNQPPPVSDATEMLLEPIADCGDRLPVRDEPVPRIRTEPFIALEPGPLTGSDQVREPATPVVAEGVIVELEGWEESPAHTTTAENPPSPASSSNQFLGPTIAAVLQPFIFCMPDAYGLLSTSAIPHRGSPVSTSSLCAPCSTSDSRHSGSTVAPPSLGSTGHHRPYGFSGLPRLSGSVLVSRPTACTYGAVWLLLPSSSAYILGPTGSTSVLWTLFLCFSI</sequence>
<accession>A0A3N0Z9G6</accession>
<name>A0A3N0Z9G6_ANAGA</name>
<protein>
    <submittedName>
        <fullName evidence="1">Uncharacterized protein</fullName>
    </submittedName>
</protein>
<proteinExistence type="predicted"/>
<dbReference type="Proteomes" id="UP000281406">
    <property type="component" value="Unassembled WGS sequence"/>
</dbReference>
<gene>
    <name evidence="1" type="ORF">DPX16_5020</name>
</gene>